<dbReference type="OrthoDB" id="9815506at2"/>
<feature type="active site" evidence="14">
    <location>
        <position position="256"/>
    </location>
</feature>
<dbReference type="NCBIfam" id="TIGR00747">
    <property type="entry name" value="fabH"/>
    <property type="match status" value="1"/>
</dbReference>
<comment type="similarity">
    <text evidence="2 14">Belongs to the thiolase-like superfamily. FabH family.</text>
</comment>
<keyword evidence="3 14" id="KW-0444">Lipid biosynthesis</keyword>
<evidence type="ECO:0000313" key="18">
    <source>
        <dbReference type="Proteomes" id="UP000190625"/>
    </source>
</evidence>
<accession>A0A1T4LKK6</accession>
<keyword evidence="9 14" id="KW-0012">Acyltransferase</keyword>
<dbReference type="PANTHER" id="PTHR43091">
    <property type="entry name" value="3-OXOACYL-[ACYL-CARRIER-PROTEIN] SYNTHASE"/>
    <property type="match status" value="1"/>
</dbReference>
<dbReference type="GO" id="GO:0006633">
    <property type="term" value="P:fatty acid biosynthetic process"/>
    <property type="evidence" value="ECO:0007669"/>
    <property type="project" value="UniProtKB-UniRule"/>
</dbReference>
<dbReference type="RefSeq" id="WP_078809684.1">
    <property type="nucleotide sequence ID" value="NZ_FUWM01000008.1"/>
</dbReference>
<dbReference type="Pfam" id="PF08541">
    <property type="entry name" value="ACP_syn_III_C"/>
    <property type="match status" value="1"/>
</dbReference>
<keyword evidence="5 14" id="KW-0276">Fatty acid metabolism</keyword>
<evidence type="ECO:0000256" key="14">
    <source>
        <dbReference type="HAMAP-Rule" id="MF_01815"/>
    </source>
</evidence>
<proteinExistence type="inferred from homology"/>
<dbReference type="AlphaFoldDB" id="A0A1T4LKK6"/>
<dbReference type="EMBL" id="FUWM01000008">
    <property type="protein sequence ID" value="SJZ55048.1"/>
    <property type="molecule type" value="Genomic_DNA"/>
</dbReference>
<feature type="domain" description="Beta-ketoacyl-[acyl-carrier-protein] synthase III C-terminal" evidence="15">
    <location>
        <begin position="240"/>
        <end position="329"/>
    </location>
</feature>
<evidence type="ECO:0000313" key="17">
    <source>
        <dbReference type="EMBL" id="SJZ55048.1"/>
    </source>
</evidence>
<comment type="catalytic activity">
    <reaction evidence="13">
        <text>3-methylbutanoyl-CoA + malonyl-[ACP] + H(+) = 5-methyl-3-oxohexanoyl-[ACP] + CO2 + CoA</text>
        <dbReference type="Rhea" id="RHEA:42272"/>
        <dbReference type="Rhea" id="RHEA-COMP:9623"/>
        <dbReference type="Rhea" id="RHEA-COMP:9941"/>
        <dbReference type="ChEBI" id="CHEBI:15378"/>
        <dbReference type="ChEBI" id="CHEBI:16526"/>
        <dbReference type="ChEBI" id="CHEBI:57287"/>
        <dbReference type="ChEBI" id="CHEBI:57345"/>
        <dbReference type="ChEBI" id="CHEBI:78449"/>
        <dbReference type="ChEBI" id="CHEBI:78822"/>
        <dbReference type="EC" id="2.3.1.300"/>
    </reaction>
    <physiologicalReaction direction="left-to-right" evidence="13">
        <dbReference type="Rhea" id="RHEA:42273"/>
    </physiologicalReaction>
</comment>
<dbReference type="EC" id="2.3.1.180" evidence="14"/>
<reference evidence="18" key="1">
    <citation type="submission" date="2017-02" db="EMBL/GenBank/DDBJ databases">
        <authorList>
            <person name="Varghese N."/>
            <person name="Submissions S."/>
        </authorList>
    </citation>
    <scope>NUCLEOTIDE SEQUENCE [LARGE SCALE GENOMIC DNA]</scope>
    <source>
        <strain evidence="18">ATCC BAA-73</strain>
    </source>
</reference>
<dbReference type="InterPro" id="IPR013751">
    <property type="entry name" value="ACP_syn_III_N"/>
</dbReference>
<dbReference type="FunFam" id="3.40.47.10:FF:000004">
    <property type="entry name" value="3-oxoacyl-[acyl-carrier-protein] synthase 3"/>
    <property type="match status" value="1"/>
</dbReference>
<comment type="catalytic activity">
    <reaction evidence="12">
        <text>2-methylpropanoyl-CoA + malonyl-[ACP] + H(+) = 4-methyl-3-oxopentanoyl-[ACP] + CO2 + CoA</text>
        <dbReference type="Rhea" id="RHEA:42268"/>
        <dbReference type="Rhea" id="RHEA-COMP:9623"/>
        <dbReference type="Rhea" id="RHEA-COMP:9940"/>
        <dbReference type="ChEBI" id="CHEBI:15378"/>
        <dbReference type="ChEBI" id="CHEBI:16526"/>
        <dbReference type="ChEBI" id="CHEBI:57287"/>
        <dbReference type="ChEBI" id="CHEBI:57338"/>
        <dbReference type="ChEBI" id="CHEBI:78449"/>
        <dbReference type="ChEBI" id="CHEBI:78820"/>
        <dbReference type="EC" id="2.3.1.300"/>
    </reaction>
    <physiologicalReaction direction="left-to-right" evidence="12">
        <dbReference type="Rhea" id="RHEA:42269"/>
    </physiologicalReaction>
</comment>
<dbReference type="STRING" id="142842.SAMN02745118_01174"/>
<dbReference type="InterPro" id="IPR004655">
    <property type="entry name" value="FabH"/>
</dbReference>
<comment type="catalytic activity">
    <reaction evidence="11">
        <text>(2S)-2-methylbutanoyl-CoA + malonyl-[ACP] + H(+) = (4S)-4-methyl-3-oxohexanoyl-[ACP] + CO2 + CoA</text>
        <dbReference type="Rhea" id="RHEA:42276"/>
        <dbReference type="Rhea" id="RHEA-COMP:9623"/>
        <dbReference type="Rhea" id="RHEA-COMP:17148"/>
        <dbReference type="ChEBI" id="CHEBI:15378"/>
        <dbReference type="ChEBI" id="CHEBI:16526"/>
        <dbReference type="ChEBI" id="CHEBI:57287"/>
        <dbReference type="ChEBI" id="CHEBI:78449"/>
        <dbReference type="ChEBI" id="CHEBI:88166"/>
        <dbReference type="ChEBI" id="CHEBI:167462"/>
        <dbReference type="EC" id="2.3.1.300"/>
    </reaction>
    <physiologicalReaction direction="left-to-right" evidence="11">
        <dbReference type="Rhea" id="RHEA:42277"/>
    </physiologicalReaction>
</comment>
<evidence type="ECO:0000256" key="9">
    <source>
        <dbReference type="ARBA" id="ARBA00023315"/>
    </source>
</evidence>
<keyword evidence="7 14" id="KW-0275">Fatty acid biosynthesis</keyword>
<keyword evidence="14" id="KW-0963">Cytoplasm</keyword>
<feature type="active site" evidence="14">
    <location>
        <position position="286"/>
    </location>
</feature>
<dbReference type="InterPro" id="IPR016039">
    <property type="entry name" value="Thiolase-like"/>
</dbReference>
<dbReference type="Pfam" id="PF08545">
    <property type="entry name" value="ACP_syn_III"/>
    <property type="match status" value="1"/>
</dbReference>
<keyword evidence="8 14" id="KW-0511">Multifunctional enzyme</keyword>
<evidence type="ECO:0000256" key="13">
    <source>
        <dbReference type="ARBA" id="ARBA00052985"/>
    </source>
</evidence>
<feature type="domain" description="Beta-ketoacyl-[acyl-carrier-protein] synthase III N-terminal" evidence="16">
    <location>
        <begin position="111"/>
        <end position="188"/>
    </location>
</feature>
<feature type="region of interest" description="ACP-binding" evidence="14">
    <location>
        <begin position="257"/>
        <end position="261"/>
    </location>
</feature>
<comment type="subunit">
    <text evidence="14">Homodimer.</text>
</comment>
<dbReference type="Proteomes" id="UP000190625">
    <property type="component" value="Unassembled WGS sequence"/>
</dbReference>
<comment type="catalytic activity">
    <reaction evidence="10">
        <text>malonyl-[ACP] + acetyl-CoA + H(+) = 3-oxobutanoyl-[ACP] + CO2 + CoA</text>
        <dbReference type="Rhea" id="RHEA:12080"/>
        <dbReference type="Rhea" id="RHEA-COMP:9623"/>
        <dbReference type="Rhea" id="RHEA-COMP:9625"/>
        <dbReference type="ChEBI" id="CHEBI:15378"/>
        <dbReference type="ChEBI" id="CHEBI:16526"/>
        <dbReference type="ChEBI" id="CHEBI:57287"/>
        <dbReference type="ChEBI" id="CHEBI:57288"/>
        <dbReference type="ChEBI" id="CHEBI:78449"/>
        <dbReference type="ChEBI" id="CHEBI:78450"/>
        <dbReference type="EC" id="2.3.1.180"/>
    </reaction>
    <physiologicalReaction direction="left-to-right" evidence="10">
        <dbReference type="Rhea" id="RHEA:12081"/>
    </physiologicalReaction>
</comment>
<organism evidence="17 18">
    <name type="scientific">Selenihalanaerobacter shriftii</name>
    <dbReference type="NCBI Taxonomy" id="142842"/>
    <lineage>
        <taxon>Bacteria</taxon>
        <taxon>Bacillati</taxon>
        <taxon>Bacillota</taxon>
        <taxon>Clostridia</taxon>
        <taxon>Halanaerobiales</taxon>
        <taxon>Halobacteroidaceae</taxon>
        <taxon>Selenihalanaerobacter</taxon>
    </lineage>
</organism>
<comment type="subcellular location">
    <subcellularLocation>
        <location evidence="14">Cytoplasm</location>
    </subcellularLocation>
</comment>
<keyword evidence="6 14" id="KW-0443">Lipid metabolism</keyword>
<comment type="pathway">
    <text evidence="1 14">Lipid metabolism; fatty acid biosynthesis.</text>
</comment>
<dbReference type="GO" id="GO:0005737">
    <property type="term" value="C:cytoplasm"/>
    <property type="evidence" value="ECO:0007669"/>
    <property type="project" value="UniProtKB-SubCell"/>
</dbReference>
<dbReference type="PANTHER" id="PTHR43091:SF1">
    <property type="entry name" value="BETA-KETOACYL-[ACYL-CARRIER-PROTEIN] SYNTHASE III, CHLOROPLASTIC"/>
    <property type="match status" value="1"/>
</dbReference>
<dbReference type="InterPro" id="IPR013747">
    <property type="entry name" value="ACP_syn_III_C"/>
</dbReference>
<evidence type="ECO:0000259" key="16">
    <source>
        <dbReference type="Pfam" id="PF08545"/>
    </source>
</evidence>
<evidence type="ECO:0000256" key="4">
    <source>
        <dbReference type="ARBA" id="ARBA00022679"/>
    </source>
</evidence>
<comment type="domain">
    <text evidence="14">The last Arg residue of the ACP-binding site is essential for the weak association between ACP/AcpP and FabH.</text>
</comment>
<evidence type="ECO:0000256" key="1">
    <source>
        <dbReference type="ARBA" id="ARBA00005194"/>
    </source>
</evidence>
<dbReference type="UniPathway" id="UPA00094"/>
<dbReference type="Gene3D" id="3.40.47.10">
    <property type="match status" value="1"/>
</dbReference>
<feature type="active site" evidence="14">
    <location>
        <position position="117"/>
    </location>
</feature>
<evidence type="ECO:0000259" key="15">
    <source>
        <dbReference type="Pfam" id="PF08541"/>
    </source>
</evidence>
<evidence type="ECO:0000256" key="11">
    <source>
        <dbReference type="ARBA" id="ARBA00052407"/>
    </source>
</evidence>
<keyword evidence="4 14" id="KW-0808">Transferase</keyword>
<dbReference type="HAMAP" id="MF_01815">
    <property type="entry name" value="FabH"/>
    <property type="match status" value="1"/>
</dbReference>
<sequence length="330" mass="34879">MAKELRKAGITGVGSYAPDNIVTNHDLEDMVDTSDEWIQSRTGIKERRVADESTATSDIAYQAAKKALNDAGIDAEELDLILVATITPDMPFPSTACILQDKLGAEDAAAFDLGAGCSGFVYGLSVATQFVQADTYDNILVIGAETLSKILDWEDRDTCVLFGDGAGAAIVQPVETGGVLSNVLGADGSGGELLRLPAGGSRQPACLDTVENNLHYIEMSGNAVFKFAVRIMGKAALKALKKADLEREDVDFFVPHQANTRIISAAAKRLKLNDDQIIINLDKYGNTSAASIPIALAEAVEAGEINKGDNIVLVGFGAGLTWAASVIEWS</sequence>
<evidence type="ECO:0000256" key="7">
    <source>
        <dbReference type="ARBA" id="ARBA00023160"/>
    </source>
</evidence>
<name>A0A1T4LKK6_9FIRM</name>
<dbReference type="GO" id="GO:0004315">
    <property type="term" value="F:3-oxoacyl-[acyl-carrier-protein] synthase activity"/>
    <property type="evidence" value="ECO:0007669"/>
    <property type="project" value="InterPro"/>
</dbReference>
<evidence type="ECO:0000256" key="8">
    <source>
        <dbReference type="ARBA" id="ARBA00023268"/>
    </source>
</evidence>
<dbReference type="NCBIfam" id="NF006829">
    <property type="entry name" value="PRK09352.1"/>
    <property type="match status" value="1"/>
</dbReference>
<keyword evidence="18" id="KW-1185">Reference proteome</keyword>
<evidence type="ECO:0000256" key="2">
    <source>
        <dbReference type="ARBA" id="ARBA00008642"/>
    </source>
</evidence>
<evidence type="ECO:0000256" key="12">
    <source>
        <dbReference type="ARBA" id="ARBA00052467"/>
    </source>
</evidence>
<comment type="function">
    <text evidence="14">Catalyzes the condensation reaction of fatty acid synthesis by the addition to an acyl acceptor of two carbons from malonyl-ACP. Catalyzes the first condensation reaction which initiates fatty acid synthesis and may therefore play a role in governing the total rate of fatty acid production. Possesses both acetoacetyl-ACP synthase and acetyl transacylase activities. Its substrate specificity determines the biosynthesis of branched-chain and/or straight-chain of fatty acids.</text>
</comment>
<protein>
    <recommendedName>
        <fullName evidence="14">Beta-ketoacyl-[acyl-carrier-protein] synthase III</fullName>
        <shortName evidence="14">Beta-ketoacyl-ACP synthase III</shortName>
        <shortName evidence="14">KAS III</shortName>
        <ecNumber evidence="14">2.3.1.180</ecNumber>
    </recommendedName>
    <alternativeName>
        <fullName evidence="14">3-oxoacyl-[acyl-carrier-protein] synthase 3</fullName>
    </alternativeName>
    <alternativeName>
        <fullName evidence="14">3-oxoacyl-[acyl-carrier-protein] synthase III</fullName>
    </alternativeName>
</protein>
<evidence type="ECO:0000256" key="3">
    <source>
        <dbReference type="ARBA" id="ARBA00022516"/>
    </source>
</evidence>
<evidence type="ECO:0000256" key="10">
    <source>
        <dbReference type="ARBA" id="ARBA00051096"/>
    </source>
</evidence>
<dbReference type="GO" id="GO:0033818">
    <property type="term" value="F:beta-ketoacyl-acyl-carrier-protein synthase III activity"/>
    <property type="evidence" value="ECO:0007669"/>
    <property type="project" value="UniProtKB-UniRule"/>
</dbReference>
<dbReference type="SUPFAM" id="SSF53901">
    <property type="entry name" value="Thiolase-like"/>
    <property type="match status" value="1"/>
</dbReference>
<evidence type="ECO:0000256" key="5">
    <source>
        <dbReference type="ARBA" id="ARBA00022832"/>
    </source>
</evidence>
<gene>
    <name evidence="14" type="primary">fabH</name>
    <name evidence="17" type="ORF">SAMN02745118_01174</name>
</gene>
<evidence type="ECO:0000256" key="6">
    <source>
        <dbReference type="ARBA" id="ARBA00023098"/>
    </source>
</evidence>
<dbReference type="CDD" id="cd00830">
    <property type="entry name" value="KAS_III"/>
    <property type="match status" value="1"/>
</dbReference>